<dbReference type="PIRSF" id="PIRSF028589">
    <property type="entry name" value="UCP028589"/>
    <property type="match status" value="1"/>
</dbReference>
<dbReference type="Proteomes" id="UP000238327">
    <property type="component" value="Chromosome"/>
</dbReference>
<protein>
    <submittedName>
        <fullName evidence="1">Uncharacterized protein</fullName>
    </submittedName>
</protein>
<dbReference type="AlphaFoldDB" id="A0A2R3QWT1"/>
<dbReference type="EMBL" id="CP027657">
    <property type="protein sequence ID" value="AVO56170.1"/>
    <property type="molecule type" value="Genomic_DNA"/>
</dbReference>
<name>A0A2R3QWT1_ECTME</name>
<proteinExistence type="predicted"/>
<dbReference type="OrthoDB" id="6998958at2"/>
<evidence type="ECO:0000313" key="2">
    <source>
        <dbReference type="Proteomes" id="UP000238327"/>
    </source>
</evidence>
<evidence type="ECO:0000313" key="1">
    <source>
        <dbReference type="EMBL" id="AVO56170.1"/>
    </source>
</evidence>
<reference evidence="1 2" key="1">
    <citation type="submission" date="2018-03" db="EMBL/GenBank/DDBJ databases">
        <title>Complete genome sequence and methylome analysis of Pseudomonas mendocina NEB 698.</title>
        <authorList>
            <person name="Morgan R.D."/>
        </authorList>
    </citation>
    <scope>NUCLEOTIDE SEQUENCE [LARGE SCALE GENOMIC DNA]</scope>
    <source>
        <strain evidence="1 2">NEB698</strain>
    </source>
</reference>
<accession>A0A2R3QWT1</accession>
<sequence>MTDLRGAYLGVGKLYLEDLDDPKGLIFIGNVSSLTYEATPQEIEEQDYTTPGGGLDSSVQRIASLNVNYNARHFKKANMGRALYGSSVDVAAGTATGEEHKAYPGALIMLGNPGATNVVVTPAAGGSPLVLDTDYTLDPAGFPVIAEDGAVTDAGMDVEVDYSYAKHATIQALTKSGKRFRQVFVGLNEARSNKPVVIELFRINHSPATLGFIGDEFQGMEFTAKAEKDPTKVGTGLSQYMVIKDVE</sequence>
<organism evidence="1 2">
    <name type="scientific">Ectopseudomonas mendocina</name>
    <name type="common">Pseudomonas mendocina</name>
    <dbReference type="NCBI Taxonomy" id="300"/>
    <lineage>
        <taxon>Bacteria</taxon>
        <taxon>Pseudomonadati</taxon>
        <taxon>Pseudomonadota</taxon>
        <taxon>Gammaproteobacteria</taxon>
        <taxon>Pseudomonadales</taxon>
        <taxon>Pseudomonadaceae</taxon>
        <taxon>Ectopseudomonas</taxon>
    </lineage>
</organism>
<dbReference type="InterPro" id="IPR016893">
    <property type="entry name" value="UCP028589"/>
</dbReference>
<gene>
    <name evidence="1" type="ORF">C7A17_26645</name>
</gene>
<dbReference type="RefSeq" id="WP_106742625.1">
    <property type="nucleotide sequence ID" value="NZ_CP027657.1"/>
</dbReference>